<dbReference type="RefSeq" id="WP_134356535.1">
    <property type="nucleotide sequence ID" value="NZ_CP038033.1"/>
</dbReference>
<keyword evidence="1" id="KW-0489">Methyltransferase</keyword>
<dbReference type="KEGG" id="nwr:E3U44_02635"/>
<dbReference type="Gene3D" id="3.40.50.150">
    <property type="entry name" value="Vaccinia Virus protein VP39"/>
    <property type="match status" value="1"/>
</dbReference>
<organism evidence="1 2">
    <name type="scientific">Nitrosococcus wardiae</name>
    <dbReference type="NCBI Taxonomy" id="1814290"/>
    <lineage>
        <taxon>Bacteria</taxon>
        <taxon>Pseudomonadati</taxon>
        <taxon>Pseudomonadota</taxon>
        <taxon>Gammaproteobacteria</taxon>
        <taxon>Chromatiales</taxon>
        <taxon>Chromatiaceae</taxon>
        <taxon>Nitrosococcus</taxon>
    </lineage>
</organism>
<accession>A0A4P7BUL8</accession>
<dbReference type="AlphaFoldDB" id="A0A4P7BUL8"/>
<keyword evidence="1" id="KW-0808">Transferase</keyword>
<proteinExistence type="predicted"/>
<dbReference type="EMBL" id="CP038033">
    <property type="protein sequence ID" value="QBQ53521.1"/>
    <property type="molecule type" value="Genomic_DNA"/>
</dbReference>
<keyword evidence="2" id="KW-1185">Reference proteome</keyword>
<gene>
    <name evidence="1" type="ORF">E3U44_02635</name>
</gene>
<reference evidence="1 2" key="1">
    <citation type="submission" date="2019-03" db="EMBL/GenBank/DDBJ databases">
        <title>The genome sequence of Nitrosococcus wardiae strain D1FHST reveals the archetypal metabolic capacity of ammonia-oxidizing Gammaproteobacteria.</title>
        <authorList>
            <person name="Wang L."/>
            <person name="Lim C.K."/>
            <person name="Hanson T.E."/>
            <person name="Dang H."/>
            <person name="Klotz M.G."/>
        </authorList>
    </citation>
    <scope>NUCLEOTIDE SEQUENCE [LARGE SCALE GENOMIC DNA]</scope>
    <source>
        <strain evidence="1 2">D1FHS</strain>
    </source>
</reference>
<evidence type="ECO:0000313" key="2">
    <source>
        <dbReference type="Proteomes" id="UP000294325"/>
    </source>
</evidence>
<dbReference type="Proteomes" id="UP000294325">
    <property type="component" value="Chromosome"/>
</dbReference>
<sequence length="255" mass="28383">MSSERSLKFRQRQHNRYWWHQAPNTDYIPIPYSFLDESEWLLVQDWFEDTERQYPSTGEANVPPLSLLIGLISGSAINRIVQCGHYVGYSTLLLGFLLRKMNQKNALFSIDIDEGVTRYTAGWVAKAGLEEQVRLCVADSADREGPARASAYFGDLPPQLVFIDSSHQYEHTLKELDLWYTALPLGGLLVLHDTSQFAAAFDSTGKGGVFRAVSEWCAVRGMTGLMLNSFVTGGSPGDFPYGDGCGLTLIQKSSL</sequence>
<dbReference type="InterPro" id="IPR029063">
    <property type="entry name" value="SAM-dependent_MTases_sf"/>
</dbReference>
<dbReference type="SUPFAM" id="SSF53335">
    <property type="entry name" value="S-adenosyl-L-methionine-dependent methyltransferases"/>
    <property type="match status" value="1"/>
</dbReference>
<dbReference type="Pfam" id="PF13578">
    <property type="entry name" value="Methyltransf_24"/>
    <property type="match status" value="1"/>
</dbReference>
<dbReference type="OrthoDB" id="292252at2"/>
<evidence type="ECO:0000313" key="1">
    <source>
        <dbReference type="EMBL" id="QBQ53521.1"/>
    </source>
</evidence>
<dbReference type="GO" id="GO:0008168">
    <property type="term" value="F:methyltransferase activity"/>
    <property type="evidence" value="ECO:0007669"/>
    <property type="project" value="UniProtKB-KW"/>
</dbReference>
<name>A0A4P7BUL8_9GAMM</name>
<protein>
    <submittedName>
        <fullName evidence="1">Class I SAM-dependent methyltransferase</fullName>
    </submittedName>
</protein>
<dbReference type="GO" id="GO:0032259">
    <property type="term" value="P:methylation"/>
    <property type="evidence" value="ECO:0007669"/>
    <property type="project" value="UniProtKB-KW"/>
</dbReference>